<proteinExistence type="inferred from homology"/>
<feature type="domain" description="Adenylate kinase active site lid" evidence="5">
    <location>
        <begin position="472"/>
        <end position="507"/>
    </location>
</feature>
<dbReference type="InterPro" id="IPR036291">
    <property type="entry name" value="NAD(P)-bd_dom_sf"/>
</dbReference>
<dbReference type="SUPFAM" id="SSF51735">
    <property type="entry name" value="NAD(P)-binding Rossmann-fold domains"/>
    <property type="match status" value="1"/>
</dbReference>
<dbReference type="Pfam" id="PF00406">
    <property type="entry name" value="ADK"/>
    <property type="match status" value="1"/>
</dbReference>
<protein>
    <submittedName>
        <fullName evidence="6">Adenylate kinase</fullName>
    </submittedName>
</protein>
<keyword evidence="1" id="KW-0808">Transferase</keyword>
<dbReference type="Proteomes" id="UP000815677">
    <property type="component" value="Unassembled WGS sequence"/>
</dbReference>
<dbReference type="NCBIfam" id="TIGR01351">
    <property type="entry name" value="adk"/>
    <property type="match status" value="1"/>
</dbReference>
<sequence>MTLNPKLVVVGGNGFIGSAICRIALARGFQVTCISSSGRPYQTPKGHTPSWTAQVDWKKGDAFKPDTFASHLDGASGVVHTLGILLEDAGYKRAVHDGNAPALLKAFFGGRNPLEPPSVTYESMNRDSALSVCETFMASKPPAEAEERARPFVFISAEDVFRPWVPARYIETKRAAERGIAAVLESQSTRFRGVYLRPGLVYHAHLRPLTTPAAAFLDLTAEIHGRLPHGIRSQLRAAVASLPPTSAETASPVASVANALTTRPLHLDHVAGSAVRACLDARVIKQPWLSPFPLMQVLRRQASSSQRAVERVPSAWPMRTTSYRSMGYAARNSPFALRTAERDQGSMLRLVMFGKPGAGKGTLAGRLKKYDLTSLSTGDLLRQHISERTDIGRQAEEIVASGQLVPDALMLDIVTSSLAKFRNKHWILDGFPRTVHQGQMLDAQLKKQGTPLSLVVNIDVPDEIILGRISDRWIHMPSGRVYNLSYNPPKVAGFDDETGEPLTKRPDDNPEIFARRLKQFYASTSPLLEYYEKCAQRPTRLPQTSRPSQHPHQLSFPPTHQLMLKTLSGTTSDEIWPQLEAVVRDAFPSLKERSQRRRQHSLSDAFLASDLTASASK</sequence>
<dbReference type="PANTHER" id="PTHR23359">
    <property type="entry name" value="NUCLEOTIDE KINASE"/>
    <property type="match status" value="1"/>
</dbReference>
<dbReference type="Gene3D" id="3.40.50.720">
    <property type="entry name" value="NAD(P)-binding Rossmann-like Domain"/>
    <property type="match status" value="1"/>
</dbReference>
<dbReference type="InterPro" id="IPR007862">
    <property type="entry name" value="Adenylate_kinase_lid-dom"/>
</dbReference>
<dbReference type="SUPFAM" id="SSF52540">
    <property type="entry name" value="P-loop containing nucleoside triphosphate hydrolases"/>
    <property type="match status" value="1"/>
</dbReference>
<dbReference type="Pfam" id="PF05191">
    <property type="entry name" value="ADK_lid"/>
    <property type="match status" value="1"/>
</dbReference>
<gene>
    <name evidence="6" type="ORF">MCHLO_10198</name>
</gene>
<dbReference type="InterPro" id="IPR006259">
    <property type="entry name" value="Adenyl_kin_sub"/>
</dbReference>
<evidence type="ECO:0000313" key="6">
    <source>
        <dbReference type="EMBL" id="GAT53216.1"/>
    </source>
</evidence>
<evidence type="ECO:0000259" key="5">
    <source>
        <dbReference type="Pfam" id="PF05191"/>
    </source>
</evidence>
<accession>A0ABQ0LTH4</accession>
<dbReference type="EMBL" id="DF848219">
    <property type="protein sequence ID" value="GAT53216.1"/>
    <property type="molecule type" value="Genomic_DNA"/>
</dbReference>
<reference evidence="6" key="1">
    <citation type="submission" date="2014-09" db="EMBL/GenBank/DDBJ databases">
        <title>Genome sequence of the luminous mushroom Mycena chlorophos for searching fungal bioluminescence genes.</title>
        <authorList>
            <person name="Tanaka Y."/>
            <person name="Kasuga D."/>
            <person name="Oba Y."/>
            <person name="Hase S."/>
            <person name="Sato K."/>
            <person name="Oba Y."/>
            <person name="Sakakibara Y."/>
        </authorList>
    </citation>
    <scope>NUCLEOTIDE SEQUENCE</scope>
</reference>
<keyword evidence="7" id="KW-1185">Reference proteome</keyword>
<dbReference type="InterPro" id="IPR001509">
    <property type="entry name" value="Epimerase_deHydtase"/>
</dbReference>
<feature type="domain" description="NAD-dependent epimerase/dehydratase" evidence="4">
    <location>
        <begin position="8"/>
        <end position="63"/>
    </location>
</feature>
<name>A0ABQ0LTH4_MYCCL</name>
<dbReference type="Gene3D" id="3.40.50.300">
    <property type="entry name" value="P-loop containing nucleotide triphosphate hydrolases"/>
    <property type="match status" value="1"/>
</dbReference>
<dbReference type="GO" id="GO:0016301">
    <property type="term" value="F:kinase activity"/>
    <property type="evidence" value="ECO:0007669"/>
    <property type="project" value="UniProtKB-KW"/>
</dbReference>
<keyword evidence="2" id="KW-0547">Nucleotide-binding</keyword>
<dbReference type="PRINTS" id="PR00094">
    <property type="entry name" value="ADENYLTKNASE"/>
</dbReference>
<dbReference type="HAMAP" id="MF_00235">
    <property type="entry name" value="Adenylate_kinase_Adk"/>
    <property type="match status" value="1"/>
</dbReference>
<evidence type="ECO:0000313" key="7">
    <source>
        <dbReference type="Proteomes" id="UP000815677"/>
    </source>
</evidence>
<dbReference type="CDD" id="cd01428">
    <property type="entry name" value="ADK"/>
    <property type="match status" value="1"/>
</dbReference>
<evidence type="ECO:0000256" key="2">
    <source>
        <dbReference type="ARBA" id="ARBA00022741"/>
    </source>
</evidence>
<evidence type="ECO:0000256" key="3">
    <source>
        <dbReference type="ARBA" id="ARBA00022777"/>
    </source>
</evidence>
<dbReference type="InterPro" id="IPR000850">
    <property type="entry name" value="Adenylat/UMP-CMP_kin"/>
</dbReference>
<keyword evidence="3 6" id="KW-0418">Kinase</keyword>
<dbReference type="InterPro" id="IPR027417">
    <property type="entry name" value="P-loop_NTPase"/>
</dbReference>
<evidence type="ECO:0000256" key="1">
    <source>
        <dbReference type="ARBA" id="ARBA00022679"/>
    </source>
</evidence>
<evidence type="ECO:0000259" key="4">
    <source>
        <dbReference type="Pfam" id="PF01370"/>
    </source>
</evidence>
<organism evidence="6 7">
    <name type="scientific">Mycena chlorophos</name>
    <name type="common">Agaric fungus</name>
    <name type="synonym">Agaricus chlorophos</name>
    <dbReference type="NCBI Taxonomy" id="658473"/>
    <lineage>
        <taxon>Eukaryota</taxon>
        <taxon>Fungi</taxon>
        <taxon>Dikarya</taxon>
        <taxon>Basidiomycota</taxon>
        <taxon>Agaricomycotina</taxon>
        <taxon>Agaricomycetes</taxon>
        <taxon>Agaricomycetidae</taxon>
        <taxon>Agaricales</taxon>
        <taxon>Marasmiineae</taxon>
        <taxon>Mycenaceae</taxon>
        <taxon>Mycena</taxon>
    </lineage>
</organism>
<dbReference type="Pfam" id="PF01370">
    <property type="entry name" value="Epimerase"/>
    <property type="match status" value="1"/>
</dbReference>
<dbReference type="InterPro" id="IPR033690">
    <property type="entry name" value="Adenylat_kinase_CS"/>
</dbReference>
<dbReference type="PROSITE" id="PS00113">
    <property type="entry name" value="ADENYLATE_KINASE"/>
    <property type="match status" value="1"/>
</dbReference>